<dbReference type="EMBL" id="BAAAZI010000011">
    <property type="protein sequence ID" value="GAA4145142.1"/>
    <property type="molecule type" value="Genomic_DNA"/>
</dbReference>
<feature type="transmembrane region" description="Helical" evidence="1">
    <location>
        <begin position="37"/>
        <end position="56"/>
    </location>
</feature>
<dbReference type="Pfam" id="PF18939">
    <property type="entry name" value="DUF5686"/>
    <property type="match status" value="1"/>
</dbReference>
<protein>
    <submittedName>
        <fullName evidence="2">DUF5686 and carboxypeptidase-like regulatory domain-containing protein</fullName>
    </submittedName>
</protein>
<keyword evidence="3" id="KW-1185">Reference proteome</keyword>
<name>A0ABP7Z149_9SPHI</name>
<evidence type="ECO:0000313" key="3">
    <source>
        <dbReference type="Proteomes" id="UP001500101"/>
    </source>
</evidence>
<keyword evidence="1" id="KW-1133">Transmembrane helix</keyword>
<dbReference type="Gene3D" id="2.60.40.1120">
    <property type="entry name" value="Carboxypeptidase-like, regulatory domain"/>
    <property type="match status" value="1"/>
</dbReference>
<keyword evidence="1" id="KW-0812">Transmembrane</keyword>
<reference evidence="3" key="1">
    <citation type="journal article" date="2019" name="Int. J. Syst. Evol. Microbiol.">
        <title>The Global Catalogue of Microorganisms (GCM) 10K type strain sequencing project: providing services to taxonomists for standard genome sequencing and annotation.</title>
        <authorList>
            <consortium name="The Broad Institute Genomics Platform"/>
            <consortium name="The Broad Institute Genome Sequencing Center for Infectious Disease"/>
            <person name="Wu L."/>
            <person name="Ma J."/>
        </authorList>
    </citation>
    <scope>NUCLEOTIDE SEQUENCE [LARGE SCALE GENOMIC DNA]</scope>
    <source>
        <strain evidence="3">JCM 16704</strain>
    </source>
</reference>
<accession>A0ABP7Z149</accession>
<evidence type="ECO:0000313" key="2">
    <source>
        <dbReference type="EMBL" id="GAA4145142.1"/>
    </source>
</evidence>
<dbReference type="Proteomes" id="UP001500101">
    <property type="component" value="Unassembled WGS sequence"/>
</dbReference>
<dbReference type="SUPFAM" id="SSF49464">
    <property type="entry name" value="Carboxypeptidase regulatory domain-like"/>
    <property type="match status" value="1"/>
</dbReference>
<dbReference type="InterPro" id="IPR043741">
    <property type="entry name" value="DUF5686"/>
</dbReference>
<dbReference type="InterPro" id="IPR008969">
    <property type="entry name" value="CarboxyPept-like_regulatory"/>
</dbReference>
<organism evidence="2 3">
    <name type="scientific">Sphingobacterium kyonggiense</name>
    <dbReference type="NCBI Taxonomy" id="714075"/>
    <lineage>
        <taxon>Bacteria</taxon>
        <taxon>Pseudomonadati</taxon>
        <taxon>Bacteroidota</taxon>
        <taxon>Sphingobacteriia</taxon>
        <taxon>Sphingobacteriales</taxon>
        <taxon>Sphingobacteriaceae</taxon>
        <taxon>Sphingobacterium</taxon>
    </lineage>
</organism>
<evidence type="ECO:0000256" key="1">
    <source>
        <dbReference type="SAM" id="Phobius"/>
    </source>
</evidence>
<comment type="caution">
    <text evidence="2">The sequence shown here is derived from an EMBL/GenBank/DDBJ whole genome shotgun (WGS) entry which is preliminary data.</text>
</comment>
<dbReference type="RefSeq" id="WP_344675486.1">
    <property type="nucleotide sequence ID" value="NZ_BAAAZI010000011.1"/>
</dbReference>
<sequence length="869" mass="99796">MDRFIKYEVESKISFYFANKLYLYKAPVNIMRSVQRYLIFIFTISALLISAGELYAQTQLTGKVIDAETKEAIAGATVRLSLSKEATSTDSLGVFRLRKSGTNISIRIAAMGYKTITVHPPKDSSAWVIELQEDSNTIEAITITRKGKYSNKNNKAVELIDLVIRHKNQNRLTGKDSLQFEQYDKLKFGFVDPKVGFKKGLLDLNFLFQNIDSLSQPGKKLLALYQEESNARVYGKKNPSKFKKEIYSQKKTEFDQRYVNNPNIQQFMNYMFQQVDVYDESIYLLNKQFLSPIADNGKLFYRYYIVDTIFNDEGYFIKLDFEPRNETDLLFKGSLQVSMDGSYAVKQANLKVLKRANLNWIKDAELNFHYRKDSTGVMLSDTTRTFITLGVGSGESLFGDRLSINGKYQLNATFPKGVFNGAPIEYLANASDTAPTRPLALNSTESKTYQNIETLNNKTSFKSMLALGYLVAQGYYTLGKFEFGPLEYLYSRNNIEGNRFRIGGRTTQALTDKAFFEGYLAYGDQDKELKYFLKSAVTLNGNSVVNFPAHYVEATVQQDILEPGMQISYLKGDSFFRSIRKNRPTKWFSTQGYQLQHVIEFGNHISLTTGFTHMDRNTVGDLQLISSGNPDHLLRKIATNEVHMDLRWAPFEKFYHRNLTRKTIIEKYPVFNVVYTQSLSGFWNSTYPYQKLNAAASKRLFLNQLGFADVRLSAGKIWGTLPYPLLELPNLRQKDDRHKIDFDLMNPMEFVADQYIKFGFYHQMQGFLFNKIPLIKKLNLREVWGANMFYGKLSDRNNPYLSDKVVQFDTDADGQILTHVLGQAPYWEGSVGIDNILNVLKVEYVKRLTYAGLPNVNQDRFRISININF</sequence>
<dbReference type="Pfam" id="PF13715">
    <property type="entry name" value="CarbopepD_reg_2"/>
    <property type="match status" value="1"/>
</dbReference>
<gene>
    <name evidence="2" type="ORF">GCM10022216_28860</name>
</gene>
<proteinExistence type="predicted"/>
<keyword evidence="1" id="KW-0472">Membrane</keyword>